<protein>
    <submittedName>
        <fullName evidence="1">Uncharacterized protein</fullName>
    </submittedName>
</protein>
<accession>A0A1X7AGL3</accession>
<sequence length="554" mass="62070">MTSIVLDGFGGIAPKISPKKLSDQIATVAENVRLDQSRLDGWRGIKNVSGLNNETTTVFKYQGKWIESVHRRSYARTPIPNDDRERIFFTDSDYPKFRTFDQEFRLGIPKPEPTHAVVKNKWEPGTEVEGYEAGELPEERPEPNAAPLDFDDRAYRFSLVDAFGNEGSLSLATAALPDVYYLDVVEVTLPAVPAGDYNFSEGAKWRVYRNNTGTQGNVFQFLRDVEINAKTFDDVTPAKELQEVAPNEDWIEPPNDDKTLYPDGALAEMLECPGGFLFGWSGNQFCFSEPYLPHAWPAAYRKAHSDRPVAACVVNGGIFVATDEQPVLIAGNHPAAMAIMPIDSDHACLSRESMVDMGGYALYASTDGLVRAEGASTQIVTSMFFTREQWQSFKPSKLIAYKHEGKYFAENPETGLGFCFDPAGDTATFTNTSGLRVKSYYYDIETDKTFVVYGEGDESNLGEFNEGEKLPYRWRSKEFVLPQLVFFAVGRLEARGVNKFRLWADDSLVFEADIHGNVPFRLPLLPESKRWQFEVESSNSIEMIGIYGSMGEVK</sequence>
<evidence type="ECO:0000313" key="2">
    <source>
        <dbReference type="Proteomes" id="UP000196573"/>
    </source>
</evidence>
<dbReference type="OrthoDB" id="8871616at2"/>
<dbReference type="RefSeq" id="WP_087106101.1">
    <property type="nucleotide sequence ID" value="NZ_CBCSCN010000019.1"/>
</dbReference>
<dbReference type="Proteomes" id="UP000196573">
    <property type="component" value="Unassembled WGS sequence"/>
</dbReference>
<keyword evidence="2" id="KW-1185">Reference proteome</keyword>
<name>A0A1X7AGL3_9GAMM</name>
<reference evidence="1 2" key="1">
    <citation type="submission" date="2017-03" db="EMBL/GenBank/DDBJ databases">
        <authorList>
            <person name="Afonso C.L."/>
            <person name="Miller P.J."/>
            <person name="Scott M.A."/>
            <person name="Spackman E."/>
            <person name="Goraichik I."/>
            <person name="Dimitrov K.M."/>
            <person name="Suarez D.L."/>
            <person name="Swayne D.E."/>
        </authorList>
    </citation>
    <scope>NUCLEOTIDE SEQUENCE [LARGE SCALE GENOMIC DNA]</scope>
    <source>
        <strain evidence="1">SB41UT1</strain>
    </source>
</reference>
<evidence type="ECO:0000313" key="1">
    <source>
        <dbReference type="EMBL" id="SMA33259.1"/>
    </source>
</evidence>
<proteinExistence type="predicted"/>
<gene>
    <name evidence="1" type="ORF">EHSB41UT_00249</name>
</gene>
<dbReference type="EMBL" id="FWPT01000001">
    <property type="protein sequence ID" value="SMA33259.1"/>
    <property type="molecule type" value="Genomic_DNA"/>
</dbReference>
<organism evidence="1 2">
    <name type="scientific">Parendozoicomonas haliclonae</name>
    <dbReference type="NCBI Taxonomy" id="1960125"/>
    <lineage>
        <taxon>Bacteria</taxon>
        <taxon>Pseudomonadati</taxon>
        <taxon>Pseudomonadota</taxon>
        <taxon>Gammaproteobacteria</taxon>
        <taxon>Oceanospirillales</taxon>
        <taxon>Endozoicomonadaceae</taxon>
        <taxon>Parendozoicomonas</taxon>
    </lineage>
</organism>
<dbReference type="AlphaFoldDB" id="A0A1X7AGL3"/>